<dbReference type="Gene3D" id="1.20.1740.10">
    <property type="entry name" value="Amino acid/polyamine transporter I"/>
    <property type="match status" value="1"/>
</dbReference>
<feature type="transmembrane region" description="Helical" evidence="5">
    <location>
        <begin position="157"/>
        <end position="180"/>
    </location>
</feature>
<evidence type="ECO:0000256" key="3">
    <source>
        <dbReference type="ARBA" id="ARBA00022989"/>
    </source>
</evidence>
<dbReference type="Pfam" id="PF13520">
    <property type="entry name" value="AA_permease_2"/>
    <property type="match status" value="1"/>
</dbReference>
<evidence type="ECO:0000256" key="1">
    <source>
        <dbReference type="ARBA" id="ARBA00004141"/>
    </source>
</evidence>
<feature type="transmembrane region" description="Helical" evidence="5">
    <location>
        <begin position="388"/>
        <end position="410"/>
    </location>
</feature>
<evidence type="ECO:0000256" key="2">
    <source>
        <dbReference type="ARBA" id="ARBA00022692"/>
    </source>
</evidence>
<feature type="transmembrane region" description="Helical" evidence="5">
    <location>
        <begin position="360"/>
        <end position="382"/>
    </location>
</feature>
<organism evidence="6 7">
    <name type="scientific">Winkia neuii subsp. anitrata</name>
    <dbReference type="NCBI Taxonomy" id="29318"/>
    <lineage>
        <taxon>Bacteria</taxon>
        <taxon>Bacillati</taxon>
        <taxon>Actinomycetota</taxon>
        <taxon>Actinomycetes</taxon>
        <taxon>Actinomycetales</taxon>
        <taxon>Actinomycetaceae</taxon>
        <taxon>Winkia</taxon>
    </lineage>
</organism>
<feature type="transmembrane region" description="Helical" evidence="5">
    <location>
        <begin position="431"/>
        <end position="449"/>
    </location>
</feature>
<dbReference type="Proteomes" id="UP001211044">
    <property type="component" value="Chromosome"/>
</dbReference>
<proteinExistence type="predicted"/>
<feature type="transmembrane region" description="Helical" evidence="5">
    <location>
        <begin position="35"/>
        <end position="68"/>
    </location>
</feature>
<feature type="transmembrane region" description="Helical" evidence="5">
    <location>
        <begin position="313"/>
        <end position="339"/>
    </location>
</feature>
<dbReference type="AlphaFoldDB" id="A0AB38XSK4"/>
<dbReference type="PANTHER" id="PTHR47704">
    <property type="entry name" value="POTASSIUM TRANSPORTER KIMA"/>
    <property type="match status" value="1"/>
</dbReference>
<dbReference type="GO" id="GO:0022857">
    <property type="term" value="F:transmembrane transporter activity"/>
    <property type="evidence" value="ECO:0007669"/>
    <property type="project" value="InterPro"/>
</dbReference>
<name>A0AB38XSK4_9ACTO</name>
<dbReference type="InterPro" id="IPR002293">
    <property type="entry name" value="AA/rel_permease1"/>
</dbReference>
<feature type="transmembrane region" description="Helical" evidence="5">
    <location>
        <begin position="89"/>
        <end position="113"/>
    </location>
</feature>
<feature type="transmembrane region" description="Helical" evidence="5">
    <location>
        <begin position="245"/>
        <end position="267"/>
    </location>
</feature>
<dbReference type="GO" id="GO:0016020">
    <property type="term" value="C:membrane"/>
    <property type="evidence" value="ECO:0007669"/>
    <property type="project" value="UniProtKB-SubCell"/>
</dbReference>
<keyword evidence="2 5" id="KW-0812">Transmembrane</keyword>
<evidence type="ECO:0000313" key="6">
    <source>
        <dbReference type="EMBL" id="WCE47106.1"/>
    </source>
</evidence>
<sequence length="655" mass="69272">MRSDALGNTLLPKRIALPVFASDALSSVAYAPDEILLTLSFAGLGVTALSPAVGLAVVVLLVVVVASYRQTVKAYPSGGGDYEVATKNLGGTAGLVVASALLVDYVLTVAVSISSGAQYLSATFPVLAGSEALIGSLIIAVLALLNLRGMRESGKAFAIPTYLYLVAIGAMICTGIFQWATGSIGHAPTAMYEIAPKAQYSAGLVGIGGAILMLRAFSSGCAALTGVEAIANGVPAFKKPKSKNAATTLALLGTISAAMLMSILLLAGKTGVRSVENPATDLLVNGKPVGTGISVDPVIGQLAATIFANAKPMFYLVTIVTGLILVLAANTAFNGFPQLAQVLARDSFLPRQLYNRGDRLSYSNGILVLATGAIVLVLSFDAQVTRLIQLYIVGVFIAFTTSQLGMVVHWSRELSVSTDADARTAMKRSRVVNVIGFLISGAVLIIVMATKFIHGAWMALLLMALVFAIMMGIRKHYRTANEELEVPDYQGALALPSRVHAVVLVSNLHQPAMRAISYARATSPSTLELLTVDIDPDSTRGLKEQWKASAVPVPLTVLASPFRDITGPVVQYVRNLRKSSPRDLVVVYIPEYLVAHWWESALHNHSATRLRVRLQFVPGVVMATVPWQLTGAYDHVAKPGANSTINPPEQSRKEA</sequence>
<dbReference type="EMBL" id="CP116394">
    <property type="protein sequence ID" value="WCE47106.1"/>
    <property type="molecule type" value="Genomic_DNA"/>
</dbReference>
<evidence type="ECO:0000313" key="7">
    <source>
        <dbReference type="Proteomes" id="UP001211044"/>
    </source>
</evidence>
<keyword evidence="3 5" id="KW-1133">Transmembrane helix</keyword>
<feature type="transmembrane region" description="Helical" evidence="5">
    <location>
        <begin position="455"/>
        <end position="473"/>
    </location>
</feature>
<dbReference type="KEGG" id="wne:PIG85_05395"/>
<accession>A0AB38XSK4</accession>
<evidence type="ECO:0000256" key="4">
    <source>
        <dbReference type="ARBA" id="ARBA00023136"/>
    </source>
</evidence>
<feature type="transmembrane region" description="Helical" evidence="5">
    <location>
        <begin position="200"/>
        <end position="224"/>
    </location>
</feature>
<dbReference type="RefSeq" id="WP_004805297.1">
    <property type="nucleotide sequence ID" value="NZ_CP116394.1"/>
</dbReference>
<keyword evidence="4 5" id="KW-0472">Membrane</keyword>
<dbReference type="InterPro" id="IPR053153">
    <property type="entry name" value="APC_K+_Transporter"/>
</dbReference>
<reference evidence="6" key="1">
    <citation type="submission" date="2023-01" db="EMBL/GenBank/DDBJ databases">
        <title>Comparative Genomic Analysis of the Clinically-Derived Winkia Strain NY0527 Provides Evidence into the Taxonomic Reassignment of Winkia neuii and Characterizes Their Virulence Traits.</title>
        <authorList>
            <person name="Cai X."/>
            <person name="Peng Y."/>
            <person name="Li M."/>
            <person name="Qiu Y."/>
            <person name="Wang Y."/>
            <person name="Xu L."/>
            <person name="Hou Q."/>
        </authorList>
    </citation>
    <scope>NUCLEOTIDE SEQUENCE</scope>
    <source>
        <strain evidence="6">NY0527</strain>
    </source>
</reference>
<comment type="subcellular location">
    <subcellularLocation>
        <location evidence="1">Membrane</location>
        <topology evidence="1">Multi-pass membrane protein</topology>
    </subcellularLocation>
</comment>
<evidence type="ECO:0000256" key="5">
    <source>
        <dbReference type="SAM" id="Phobius"/>
    </source>
</evidence>
<feature type="transmembrane region" description="Helical" evidence="5">
    <location>
        <begin position="119"/>
        <end position="145"/>
    </location>
</feature>
<dbReference type="PANTHER" id="PTHR47704:SF1">
    <property type="entry name" value="POTASSIUM TRANSPORTER KIMA"/>
    <property type="match status" value="1"/>
</dbReference>
<gene>
    <name evidence="6" type="ORF">PIG85_05395</name>
</gene>
<protein>
    <submittedName>
        <fullName evidence="6">APC family permease</fullName>
    </submittedName>
</protein>